<evidence type="ECO:0000313" key="1">
    <source>
        <dbReference type="EMBL" id="SFV09989.1"/>
    </source>
</evidence>
<dbReference type="Proteomes" id="UP000183508">
    <property type="component" value="Unassembled WGS sequence"/>
</dbReference>
<protein>
    <submittedName>
        <fullName evidence="1">Uncharacterized protein</fullName>
    </submittedName>
</protein>
<gene>
    <name evidence="1" type="ORF">SAMN05421543_1712</name>
</gene>
<organism evidence="1 2">
    <name type="scientific">Alicyclobacillus macrosporangiidus</name>
    <dbReference type="NCBI Taxonomy" id="392015"/>
    <lineage>
        <taxon>Bacteria</taxon>
        <taxon>Bacillati</taxon>
        <taxon>Bacillota</taxon>
        <taxon>Bacilli</taxon>
        <taxon>Bacillales</taxon>
        <taxon>Alicyclobacillaceae</taxon>
        <taxon>Alicyclobacillus</taxon>
    </lineage>
</organism>
<proteinExistence type="predicted"/>
<evidence type="ECO:0000313" key="2">
    <source>
        <dbReference type="Proteomes" id="UP000183508"/>
    </source>
</evidence>
<dbReference type="AlphaFoldDB" id="A0A1I7LK58"/>
<accession>A0A1I7LK58</accession>
<sequence length="57" mass="6412">MGIVDEAVEHSVCDGEISERAVPRLYRQLAFQQPYTDNLGISISLGFTKDKTVEIRD</sequence>
<name>A0A1I7LK58_9BACL</name>
<reference evidence="2" key="1">
    <citation type="submission" date="2016-10" db="EMBL/GenBank/DDBJ databases">
        <authorList>
            <person name="Varghese N."/>
        </authorList>
    </citation>
    <scope>NUCLEOTIDE SEQUENCE [LARGE SCALE GENOMIC DNA]</scope>
    <source>
        <strain evidence="2">DSM 17980</strain>
    </source>
</reference>
<dbReference type="EMBL" id="FPBV01000071">
    <property type="protein sequence ID" value="SFV09989.1"/>
    <property type="molecule type" value="Genomic_DNA"/>
</dbReference>
<keyword evidence="2" id="KW-1185">Reference proteome</keyword>